<organism evidence="2">
    <name type="scientific">uncultured spirochete</name>
    <dbReference type="NCBI Taxonomy" id="156406"/>
    <lineage>
        <taxon>Bacteria</taxon>
        <taxon>Pseudomonadati</taxon>
        <taxon>Spirochaetota</taxon>
        <taxon>Spirochaetia</taxon>
        <taxon>Spirochaetales</taxon>
        <taxon>environmental samples</taxon>
    </lineage>
</organism>
<protein>
    <recommendedName>
        <fullName evidence="3">Outer membrane protein beta-barrel domain-containing protein</fullName>
    </recommendedName>
</protein>
<keyword evidence="1" id="KW-0732">Signal</keyword>
<name>A0A3P3XPF2_9SPIR</name>
<sequence>MKKLKIAAVVFFMIMIAASPVLAQNVTNDVHAEKGDLVGFGGVGYGWRGFGISGGVESIIQKFTIPGFPLTMGVMGIAGLDFGTTLNFSAAGMATLHWGMKAYKDFPEFLRNFDWYIGLGMGVGTVPGGFGVSSGGGLSYYVNDKLAIDLHSFYINHFVGSGSGFSETIGIRYALK</sequence>
<reference evidence="2" key="1">
    <citation type="submission" date="2017-02" db="EMBL/GenBank/DDBJ databases">
        <authorList>
            <person name="Regsiter A."/>
            <person name="William W."/>
        </authorList>
    </citation>
    <scope>NUCLEOTIDE SEQUENCE</scope>
    <source>
        <strain evidence="2">BdmA 4</strain>
    </source>
</reference>
<dbReference type="AlphaFoldDB" id="A0A3P3XPF2"/>
<feature type="chain" id="PRO_5018166355" description="Outer membrane protein beta-barrel domain-containing protein" evidence="1">
    <location>
        <begin position="24"/>
        <end position="176"/>
    </location>
</feature>
<evidence type="ECO:0000313" key="2">
    <source>
        <dbReference type="EMBL" id="SLM18166.1"/>
    </source>
</evidence>
<accession>A0A3P3XPF2</accession>
<dbReference type="EMBL" id="FWDO01000004">
    <property type="protein sequence ID" value="SLM18166.1"/>
    <property type="molecule type" value="Genomic_DNA"/>
</dbReference>
<proteinExistence type="predicted"/>
<evidence type="ECO:0000256" key="1">
    <source>
        <dbReference type="SAM" id="SignalP"/>
    </source>
</evidence>
<feature type="signal peptide" evidence="1">
    <location>
        <begin position="1"/>
        <end position="23"/>
    </location>
</feature>
<evidence type="ECO:0008006" key="3">
    <source>
        <dbReference type="Google" id="ProtNLM"/>
    </source>
</evidence>
<gene>
    <name evidence="2" type="ORF">SPIRO4BDMA_40738</name>
</gene>